<dbReference type="OrthoDB" id="3945418at2759"/>
<dbReference type="Gene3D" id="1.10.630.10">
    <property type="entry name" value="Cytochrome P450"/>
    <property type="match status" value="1"/>
</dbReference>
<comment type="cofactor">
    <cofactor evidence="7">
        <name>heme</name>
        <dbReference type="ChEBI" id="CHEBI:30413"/>
    </cofactor>
</comment>
<dbReference type="PANTHER" id="PTHR24286">
    <property type="entry name" value="CYTOCHROME P450 26"/>
    <property type="match status" value="1"/>
</dbReference>
<evidence type="ECO:0000256" key="4">
    <source>
        <dbReference type="ARBA" id="ARBA00023002"/>
    </source>
</evidence>
<feature type="binding site" description="axial binding residue" evidence="7">
    <location>
        <position position="442"/>
    </location>
    <ligand>
        <name>heme</name>
        <dbReference type="ChEBI" id="CHEBI:30413"/>
    </ligand>
    <ligandPart>
        <name>Fe</name>
        <dbReference type="ChEBI" id="CHEBI:18248"/>
    </ligandPart>
</feature>
<dbReference type="GO" id="GO:0020037">
    <property type="term" value="F:heme binding"/>
    <property type="evidence" value="ECO:0007669"/>
    <property type="project" value="InterPro"/>
</dbReference>
<keyword evidence="11" id="KW-1185">Reference proteome</keyword>
<dbReference type="PANTHER" id="PTHR24286:SF384">
    <property type="entry name" value="P450, PUTATIVE (EUROFUNG)-RELATED"/>
    <property type="match status" value="1"/>
</dbReference>
<name>A0A8S1JGE5_9CHLO</name>
<dbReference type="EMBL" id="CAJHUC010003103">
    <property type="protein sequence ID" value="CAD7705363.1"/>
    <property type="molecule type" value="Genomic_DNA"/>
</dbReference>
<evidence type="ECO:0000256" key="8">
    <source>
        <dbReference type="RuleBase" id="RU000461"/>
    </source>
</evidence>
<keyword evidence="6 8" id="KW-0503">Monooxygenase</keyword>
<dbReference type="Pfam" id="PF00067">
    <property type="entry name" value="p450"/>
    <property type="match status" value="1"/>
</dbReference>
<evidence type="ECO:0000256" key="6">
    <source>
        <dbReference type="ARBA" id="ARBA00023033"/>
    </source>
</evidence>
<dbReference type="InterPro" id="IPR036396">
    <property type="entry name" value="Cyt_P450_sf"/>
</dbReference>
<sequence length="508" mass="55749">MAGSFRGAQRPSGGVRWPGALQRIPNAVRLRVSIPEASPRSGRGADEETLPAGLEDLPLPEGDMGLPLVGNSLEFFKDKSAFVAGRINKYGPVSKALVFGKPSVFVGGIDLLEKILVKEPDLLVQGPFSNLEKLAGPNSVMSLNGEDHHKMRMLLGPPFTKKGVHSRVPEIARLAEEQCMEWSQRSSVLFVEEVRRYAFGVLTEAALGLKYPLAGKWTKDAVLDVFRAWTAGLFSFGIDLPFTKFGKAMQCRSMLLEMINKVTKEVLEDDEHEGGLKSILLAQDEQGNGLTKEQREDSLLLLLFAGYDTTASTLSMAMLLLARNPQVWERMKEEQAAIVAEHGPDMTPEAVEAMAYTDAVVQETMRVRPASSGGIRVAAKTFQLNGRRVPKGWTVFPSTAVTASLFDPRWPQDTEFRPERHLGAQGAEARPHMAFGIGAHMCLGWYLSLVEAKVLLATLARGYEFTVADAHPRITVLPMPQPADGLPIMVKSRSALPARRRWNAGPEQ</sequence>
<proteinExistence type="inferred from homology"/>
<evidence type="ECO:0008006" key="12">
    <source>
        <dbReference type="Google" id="ProtNLM"/>
    </source>
</evidence>
<evidence type="ECO:0000256" key="5">
    <source>
        <dbReference type="ARBA" id="ARBA00023004"/>
    </source>
</evidence>
<dbReference type="AlphaFoldDB" id="A0A8S1JGE5"/>
<comment type="caution">
    <text evidence="10">The sequence shown here is derived from an EMBL/GenBank/DDBJ whole genome shotgun (WGS) entry which is preliminary data.</text>
</comment>
<evidence type="ECO:0000256" key="3">
    <source>
        <dbReference type="ARBA" id="ARBA00022723"/>
    </source>
</evidence>
<reference evidence="10" key="1">
    <citation type="submission" date="2020-12" db="EMBL/GenBank/DDBJ databases">
        <authorList>
            <person name="Iha C."/>
        </authorList>
    </citation>
    <scope>NUCLEOTIDE SEQUENCE</scope>
</reference>
<dbReference type="PRINTS" id="PR00463">
    <property type="entry name" value="EP450I"/>
</dbReference>
<gene>
    <name evidence="10" type="ORF">OSTQU699_LOCUS10718</name>
</gene>
<dbReference type="PRINTS" id="PR00385">
    <property type="entry name" value="P450"/>
</dbReference>
<dbReference type="InterPro" id="IPR001128">
    <property type="entry name" value="Cyt_P450"/>
</dbReference>
<keyword evidence="3 7" id="KW-0479">Metal-binding</keyword>
<dbReference type="GO" id="GO:0016125">
    <property type="term" value="P:sterol metabolic process"/>
    <property type="evidence" value="ECO:0007669"/>
    <property type="project" value="TreeGrafter"/>
</dbReference>
<keyword evidence="5 7" id="KW-0408">Iron</keyword>
<dbReference type="PROSITE" id="PS00086">
    <property type="entry name" value="CYTOCHROME_P450"/>
    <property type="match status" value="1"/>
</dbReference>
<dbReference type="InterPro" id="IPR017972">
    <property type="entry name" value="Cyt_P450_CS"/>
</dbReference>
<dbReference type="GO" id="GO:0016705">
    <property type="term" value="F:oxidoreductase activity, acting on paired donors, with incorporation or reduction of molecular oxygen"/>
    <property type="evidence" value="ECO:0007669"/>
    <property type="project" value="InterPro"/>
</dbReference>
<dbReference type="InterPro" id="IPR002401">
    <property type="entry name" value="Cyt_P450_E_grp-I"/>
</dbReference>
<evidence type="ECO:0000256" key="9">
    <source>
        <dbReference type="SAM" id="MobiDB-lite"/>
    </source>
</evidence>
<organism evidence="10 11">
    <name type="scientific">Ostreobium quekettii</name>
    <dbReference type="NCBI Taxonomy" id="121088"/>
    <lineage>
        <taxon>Eukaryota</taxon>
        <taxon>Viridiplantae</taxon>
        <taxon>Chlorophyta</taxon>
        <taxon>core chlorophytes</taxon>
        <taxon>Ulvophyceae</taxon>
        <taxon>TCBD clade</taxon>
        <taxon>Bryopsidales</taxon>
        <taxon>Ostreobineae</taxon>
        <taxon>Ostreobiaceae</taxon>
        <taxon>Ostreobium</taxon>
    </lineage>
</organism>
<evidence type="ECO:0000256" key="1">
    <source>
        <dbReference type="ARBA" id="ARBA00010617"/>
    </source>
</evidence>
<comment type="similarity">
    <text evidence="1 8">Belongs to the cytochrome P450 family.</text>
</comment>
<dbReference type="GO" id="GO:0004497">
    <property type="term" value="F:monooxygenase activity"/>
    <property type="evidence" value="ECO:0007669"/>
    <property type="project" value="UniProtKB-KW"/>
</dbReference>
<evidence type="ECO:0000313" key="11">
    <source>
        <dbReference type="Proteomes" id="UP000708148"/>
    </source>
</evidence>
<evidence type="ECO:0000313" key="10">
    <source>
        <dbReference type="EMBL" id="CAD7705363.1"/>
    </source>
</evidence>
<dbReference type="Proteomes" id="UP000708148">
    <property type="component" value="Unassembled WGS sequence"/>
</dbReference>
<dbReference type="GO" id="GO:0005506">
    <property type="term" value="F:iron ion binding"/>
    <property type="evidence" value="ECO:0007669"/>
    <property type="project" value="InterPro"/>
</dbReference>
<dbReference type="SUPFAM" id="SSF48264">
    <property type="entry name" value="Cytochrome P450"/>
    <property type="match status" value="1"/>
</dbReference>
<keyword evidence="2 7" id="KW-0349">Heme</keyword>
<protein>
    <recommendedName>
        <fullName evidence="12">Cytochrome P450</fullName>
    </recommendedName>
</protein>
<evidence type="ECO:0000256" key="2">
    <source>
        <dbReference type="ARBA" id="ARBA00022617"/>
    </source>
</evidence>
<feature type="region of interest" description="Disordered" evidence="9">
    <location>
        <begin position="35"/>
        <end position="57"/>
    </location>
</feature>
<evidence type="ECO:0000256" key="7">
    <source>
        <dbReference type="PIRSR" id="PIRSR602401-1"/>
    </source>
</evidence>
<accession>A0A8S1JGE5</accession>
<keyword evidence="4 8" id="KW-0560">Oxidoreductase</keyword>